<protein>
    <submittedName>
        <fullName evidence="2">Uncharacterized protein</fullName>
    </submittedName>
</protein>
<accession>A0ABM9E1Z0</accession>
<reference evidence="2 3" key="1">
    <citation type="submission" date="2022-03" db="EMBL/GenBank/DDBJ databases">
        <authorList>
            <person name="Brunel B."/>
        </authorList>
    </citation>
    <scope>NUCLEOTIDE SEQUENCE [LARGE SCALE GENOMIC DNA]</scope>
    <source>
        <strain evidence="2">STM5069sample</strain>
    </source>
</reference>
<evidence type="ECO:0000256" key="1">
    <source>
        <dbReference type="SAM" id="MobiDB-lite"/>
    </source>
</evidence>
<sequence length="59" mass="6249">MISIRDPHINYASSDCGEGRASPPAEEIAGWGLGAQVLLSDPQGVAENRGTLRSSIQIR</sequence>
<evidence type="ECO:0000313" key="2">
    <source>
        <dbReference type="EMBL" id="CAH2403030.1"/>
    </source>
</evidence>
<name>A0ABM9E1Z0_9HYPH</name>
<feature type="region of interest" description="Disordered" evidence="1">
    <location>
        <begin position="1"/>
        <end position="23"/>
    </location>
</feature>
<evidence type="ECO:0000313" key="3">
    <source>
        <dbReference type="Proteomes" id="UP001153050"/>
    </source>
</evidence>
<dbReference type="Proteomes" id="UP001153050">
    <property type="component" value="Unassembled WGS sequence"/>
</dbReference>
<gene>
    <name evidence="2" type="ORF">MES5069_360121</name>
</gene>
<proteinExistence type="predicted"/>
<dbReference type="EMBL" id="CAKXZT010000131">
    <property type="protein sequence ID" value="CAH2403030.1"/>
    <property type="molecule type" value="Genomic_DNA"/>
</dbReference>
<organism evidence="2 3">
    <name type="scientific">Mesorhizobium escarrei</name>
    <dbReference type="NCBI Taxonomy" id="666018"/>
    <lineage>
        <taxon>Bacteria</taxon>
        <taxon>Pseudomonadati</taxon>
        <taxon>Pseudomonadota</taxon>
        <taxon>Alphaproteobacteria</taxon>
        <taxon>Hyphomicrobiales</taxon>
        <taxon>Phyllobacteriaceae</taxon>
        <taxon>Mesorhizobium</taxon>
    </lineage>
</organism>
<keyword evidence="3" id="KW-1185">Reference proteome</keyword>
<comment type="caution">
    <text evidence="2">The sequence shown here is derived from an EMBL/GenBank/DDBJ whole genome shotgun (WGS) entry which is preliminary data.</text>
</comment>